<proteinExistence type="predicted"/>
<reference evidence="1" key="1">
    <citation type="submission" date="2018-02" db="EMBL/GenBank/DDBJ databases">
        <title>Rhizophora mucronata_Transcriptome.</title>
        <authorList>
            <person name="Meera S.P."/>
            <person name="Sreeshan A."/>
            <person name="Augustine A."/>
        </authorList>
    </citation>
    <scope>NUCLEOTIDE SEQUENCE</scope>
    <source>
        <tissue evidence="1">Leaf</tissue>
    </source>
</reference>
<sequence length="37" mass="4225">MLKKKNTCSTWPAQNTGRCTWKNSGLPTIYVLVNWPS</sequence>
<accession>A0A2P2JYV8</accession>
<dbReference type="EMBL" id="GGEC01018169">
    <property type="protein sequence ID" value="MBW98652.1"/>
    <property type="molecule type" value="Transcribed_RNA"/>
</dbReference>
<organism evidence="1">
    <name type="scientific">Rhizophora mucronata</name>
    <name type="common">Asiatic mangrove</name>
    <dbReference type="NCBI Taxonomy" id="61149"/>
    <lineage>
        <taxon>Eukaryota</taxon>
        <taxon>Viridiplantae</taxon>
        <taxon>Streptophyta</taxon>
        <taxon>Embryophyta</taxon>
        <taxon>Tracheophyta</taxon>
        <taxon>Spermatophyta</taxon>
        <taxon>Magnoliopsida</taxon>
        <taxon>eudicotyledons</taxon>
        <taxon>Gunneridae</taxon>
        <taxon>Pentapetalae</taxon>
        <taxon>rosids</taxon>
        <taxon>fabids</taxon>
        <taxon>Malpighiales</taxon>
        <taxon>Rhizophoraceae</taxon>
        <taxon>Rhizophora</taxon>
    </lineage>
</organism>
<evidence type="ECO:0000313" key="1">
    <source>
        <dbReference type="EMBL" id="MBW98652.1"/>
    </source>
</evidence>
<protein>
    <submittedName>
        <fullName evidence="1">Uncharacterized protein</fullName>
    </submittedName>
</protein>
<dbReference type="AlphaFoldDB" id="A0A2P2JYV8"/>
<name>A0A2P2JYV8_RHIMU</name>